<dbReference type="EMBL" id="RJJQ01000015">
    <property type="protein sequence ID" value="RNI20638.1"/>
    <property type="molecule type" value="Genomic_DNA"/>
</dbReference>
<keyword evidence="4 5" id="KW-0472">Membrane</keyword>
<reference evidence="7 8" key="1">
    <citation type="submission" date="2018-11" db="EMBL/GenBank/DDBJ databases">
        <title>Draft genome of Simplicispira Flexivirga sp. BO-16.</title>
        <authorList>
            <person name="Im W.T."/>
        </authorList>
    </citation>
    <scope>NUCLEOTIDE SEQUENCE [LARGE SCALE GENOMIC DNA]</scope>
    <source>
        <strain evidence="7 8">BO-16</strain>
    </source>
</reference>
<evidence type="ECO:0000259" key="6">
    <source>
        <dbReference type="Pfam" id="PF14378"/>
    </source>
</evidence>
<evidence type="ECO:0000256" key="3">
    <source>
        <dbReference type="ARBA" id="ARBA00022989"/>
    </source>
</evidence>
<evidence type="ECO:0000256" key="4">
    <source>
        <dbReference type="ARBA" id="ARBA00023136"/>
    </source>
</evidence>
<gene>
    <name evidence="7" type="ORF">EFY87_13655</name>
</gene>
<dbReference type="InterPro" id="IPR052185">
    <property type="entry name" value="IPC_Synthase-Related"/>
</dbReference>
<protein>
    <submittedName>
        <fullName evidence="7">Inositol phosphorylceramide synthase</fullName>
    </submittedName>
</protein>
<feature type="transmembrane region" description="Helical" evidence="5">
    <location>
        <begin position="309"/>
        <end position="326"/>
    </location>
</feature>
<dbReference type="PANTHER" id="PTHR31310:SF7">
    <property type="entry name" value="PA-PHOSPHATASE RELATED-FAMILY PROTEIN DDB_G0268928"/>
    <property type="match status" value="1"/>
</dbReference>
<dbReference type="PANTHER" id="PTHR31310">
    <property type="match status" value="1"/>
</dbReference>
<evidence type="ECO:0000256" key="2">
    <source>
        <dbReference type="ARBA" id="ARBA00022692"/>
    </source>
</evidence>
<dbReference type="GO" id="GO:0016020">
    <property type="term" value="C:membrane"/>
    <property type="evidence" value="ECO:0007669"/>
    <property type="project" value="UniProtKB-SubCell"/>
</dbReference>
<proteinExistence type="predicted"/>
<evidence type="ECO:0000256" key="5">
    <source>
        <dbReference type="SAM" id="Phobius"/>
    </source>
</evidence>
<evidence type="ECO:0000256" key="1">
    <source>
        <dbReference type="ARBA" id="ARBA00004141"/>
    </source>
</evidence>
<dbReference type="InterPro" id="IPR026841">
    <property type="entry name" value="Aur1/Ipt1"/>
</dbReference>
<evidence type="ECO:0000313" key="8">
    <source>
        <dbReference type="Proteomes" id="UP000271678"/>
    </source>
</evidence>
<dbReference type="Gene3D" id="1.20.144.10">
    <property type="entry name" value="Phosphatidic acid phosphatase type 2/haloperoxidase"/>
    <property type="match status" value="1"/>
</dbReference>
<comment type="subcellular location">
    <subcellularLocation>
        <location evidence="1">Membrane</location>
        <topology evidence="1">Multi-pass membrane protein</topology>
    </subcellularLocation>
</comment>
<dbReference type="InterPro" id="IPR036938">
    <property type="entry name" value="PAP2/HPO_sf"/>
</dbReference>
<dbReference type="AlphaFoldDB" id="A0A3M9M7X0"/>
<keyword evidence="2 5" id="KW-0812">Transmembrane</keyword>
<name>A0A3M9M7X0_9MICO</name>
<dbReference type="Proteomes" id="UP000271678">
    <property type="component" value="Unassembled WGS sequence"/>
</dbReference>
<dbReference type="SUPFAM" id="SSF48317">
    <property type="entry name" value="Acid phosphatase/Vanadium-dependent haloperoxidase"/>
    <property type="match status" value="1"/>
</dbReference>
<organism evidence="7 8">
    <name type="scientific">Flexivirga caeni</name>
    <dbReference type="NCBI Taxonomy" id="2294115"/>
    <lineage>
        <taxon>Bacteria</taxon>
        <taxon>Bacillati</taxon>
        <taxon>Actinomycetota</taxon>
        <taxon>Actinomycetes</taxon>
        <taxon>Micrococcales</taxon>
        <taxon>Dermacoccaceae</taxon>
        <taxon>Flexivirga</taxon>
    </lineage>
</organism>
<feature type="transmembrane region" description="Helical" evidence="5">
    <location>
        <begin position="24"/>
        <end position="46"/>
    </location>
</feature>
<keyword evidence="3 5" id="KW-1133">Transmembrane helix</keyword>
<feature type="transmembrane region" description="Helical" evidence="5">
    <location>
        <begin position="53"/>
        <end position="73"/>
    </location>
</feature>
<keyword evidence="8" id="KW-1185">Reference proteome</keyword>
<evidence type="ECO:0000313" key="7">
    <source>
        <dbReference type="EMBL" id="RNI20638.1"/>
    </source>
</evidence>
<sequence>MSRMVAAGEESVPTSLLSRVRWDVVRWAAISVYLVALAIFCVTRGVPMDRAGLTLWIVTGLSAVCIGKGWRAWGRMMLDWLPFQGVLLLYDYSYGAASYFSGGFIDGFPIQGAINRIGMPLHVTFPIRVDEWLFGGHLPSQWVQQHLSGAVNQAPWWSIFITLCYCSHFMVSPIVAAVLWIRSRERFRAWAALLVALAVAGIATYFVFPMSPPWLASQQGYISGTPVYRLSGQGWSWLDFHGAAQVLGDAQDRSNPVAAMPSLHLATATLVIGFFWFSVRRWVRPFLLLYPALMSFTLIYSGEHYVTDEIAGLLYAVVLLAAWRVLRRRPLHLPGWLGGAGVLSSWRATDREALLDPADRPVDVVQHG</sequence>
<accession>A0A3M9M7X0</accession>
<feature type="transmembrane region" description="Helical" evidence="5">
    <location>
        <begin position="187"/>
        <end position="208"/>
    </location>
</feature>
<feature type="domain" description="Inositolphosphotransferase Aur1/Ipt1" evidence="6">
    <location>
        <begin position="145"/>
        <end position="321"/>
    </location>
</feature>
<comment type="caution">
    <text evidence="7">The sequence shown here is derived from an EMBL/GenBank/DDBJ whole genome shotgun (WGS) entry which is preliminary data.</text>
</comment>
<feature type="transmembrane region" description="Helical" evidence="5">
    <location>
        <begin position="257"/>
        <end position="279"/>
    </location>
</feature>
<dbReference type="CDD" id="cd03386">
    <property type="entry name" value="PAP2_Aur1_like"/>
    <property type="match status" value="1"/>
</dbReference>
<feature type="transmembrane region" description="Helical" evidence="5">
    <location>
        <begin position="156"/>
        <end position="180"/>
    </location>
</feature>
<feature type="transmembrane region" description="Helical" evidence="5">
    <location>
        <begin position="286"/>
        <end position="303"/>
    </location>
</feature>
<dbReference type="Pfam" id="PF14378">
    <property type="entry name" value="PAP2_3"/>
    <property type="match status" value="1"/>
</dbReference>